<dbReference type="Proteomes" id="UP000095287">
    <property type="component" value="Unplaced"/>
</dbReference>
<reference evidence="2" key="1">
    <citation type="submission" date="2016-11" db="UniProtKB">
        <authorList>
            <consortium name="WormBaseParasite"/>
        </authorList>
    </citation>
    <scope>IDENTIFICATION</scope>
</reference>
<accession>A0A1I7Z8E3</accession>
<dbReference type="AlphaFoldDB" id="A0A1I7Z8E3"/>
<dbReference type="WBParaSite" id="L893_g23810.t1">
    <property type="protein sequence ID" value="L893_g23810.t1"/>
    <property type="gene ID" value="L893_g23810"/>
</dbReference>
<evidence type="ECO:0000313" key="1">
    <source>
        <dbReference type="Proteomes" id="UP000095287"/>
    </source>
</evidence>
<name>A0A1I7Z8E3_9BILA</name>
<protein>
    <submittedName>
        <fullName evidence="2">Uncharacterized protein</fullName>
    </submittedName>
</protein>
<evidence type="ECO:0000313" key="2">
    <source>
        <dbReference type="WBParaSite" id="L893_g23810.t1"/>
    </source>
</evidence>
<sequence length="93" mass="10884">MGDAETRQSSLFLPTGSTFPRPSPSLIRLFLFIPSARLLPRHIRVHCWRHRFHLFIERPYFQDVILTERAVSRTDTLRPASLLHLFSLHFGSN</sequence>
<keyword evidence="1" id="KW-1185">Reference proteome</keyword>
<proteinExistence type="predicted"/>
<organism evidence="1 2">
    <name type="scientific">Steinernema glaseri</name>
    <dbReference type="NCBI Taxonomy" id="37863"/>
    <lineage>
        <taxon>Eukaryota</taxon>
        <taxon>Metazoa</taxon>
        <taxon>Ecdysozoa</taxon>
        <taxon>Nematoda</taxon>
        <taxon>Chromadorea</taxon>
        <taxon>Rhabditida</taxon>
        <taxon>Tylenchina</taxon>
        <taxon>Panagrolaimomorpha</taxon>
        <taxon>Strongyloidoidea</taxon>
        <taxon>Steinernematidae</taxon>
        <taxon>Steinernema</taxon>
    </lineage>
</organism>